<dbReference type="GO" id="GO:0005730">
    <property type="term" value="C:nucleolus"/>
    <property type="evidence" value="ECO:0007669"/>
    <property type="project" value="TreeGrafter"/>
</dbReference>
<dbReference type="RefSeq" id="XP_056037440.1">
    <property type="nucleotide sequence ID" value="XM_056181923.1"/>
</dbReference>
<dbReference type="InterPro" id="IPR033107">
    <property type="entry name" value="EIF-4B_RRM"/>
</dbReference>
<dbReference type="CDD" id="cd12402">
    <property type="entry name" value="RRM_eIF4B"/>
    <property type="match status" value="1"/>
</dbReference>
<dbReference type="InterPro" id="IPR000504">
    <property type="entry name" value="RRM_dom"/>
</dbReference>
<dbReference type="KEGG" id="som:SOMG_03132"/>
<feature type="compositionally biased region" description="Low complexity" evidence="3">
    <location>
        <begin position="38"/>
        <end position="51"/>
    </location>
</feature>
<evidence type="ECO:0000313" key="5">
    <source>
        <dbReference type="EMBL" id="WBW73197.1"/>
    </source>
</evidence>
<dbReference type="InterPro" id="IPR035979">
    <property type="entry name" value="RBD_domain_sf"/>
</dbReference>
<evidence type="ECO:0000256" key="2">
    <source>
        <dbReference type="PROSITE-ProRule" id="PRU00176"/>
    </source>
</evidence>
<evidence type="ECO:0000256" key="3">
    <source>
        <dbReference type="SAM" id="MobiDB-lite"/>
    </source>
</evidence>
<dbReference type="PANTHER" id="PTHR23236:SF11">
    <property type="entry name" value="EUKARYOTIC TRANSLATION INITIATION FACTOR 4H"/>
    <property type="match status" value="1"/>
</dbReference>
<dbReference type="SUPFAM" id="SSF54928">
    <property type="entry name" value="RNA-binding domain, RBD"/>
    <property type="match status" value="1"/>
</dbReference>
<dbReference type="SMART" id="SM00360">
    <property type="entry name" value="RRM"/>
    <property type="match status" value="1"/>
</dbReference>
<organism evidence="5 6">
    <name type="scientific">Schizosaccharomyces osmophilus</name>
    <dbReference type="NCBI Taxonomy" id="2545709"/>
    <lineage>
        <taxon>Eukaryota</taxon>
        <taxon>Fungi</taxon>
        <taxon>Dikarya</taxon>
        <taxon>Ascomycota</taxon>
        <taxon>Taphrinomycotina</taxon>
        <taxon>Schizosaccharomycetes</taxon>
        <taxon>Schizosaccharomycetales</taxon>
        <taxon>Schizosaccharomycetaceae</taxon>
        <taxon>Schizosaccharomyces</taxon>
    </lineage>
</organism>
<feature type="compositionally biased region" description="Basic and acidic residues" evidence="3">
    <location>
        <begin position="301"/>
        <end position="332"/>
    </location>
</feature>
<dbReference type="EMBL" id="CP115612">
    <property type="protein sequence ID" value="WBW73197.1"/>
    <property type="molecule type" value="Genomic_DNA"/>
</dbReference>
<evidence type="ECO:0000259" key="4">
    <source>
        <dbReference type="PROSITE" id="PS50102"/>
    </source>
</evidence>
<dbReference type="InterPro" id="IPR012677">
    <property type="entry name" value="Nucleotide-bd_a/b_plait_sf"/>
</dbReference>
<sequence length="369" mass="40356">MSLTAFLGDEQFGSTSWADDVDDLPSLPQERPSFRSNYSAAEAPSAAYEPASRPMAGDGRRDAGFEREAIPIPSEPPFTAYIGNLSFDLTEADIADFFGDGVTSVRLVTDPMTERSRGFGYVEFKTADLLSSAMALSGETLMGRAIRITVAEPRRAAAPRDDRDWVRRGPLPPTERGDSGSRDGFVKSRTVRDPALDPLEPRESRESPREERDWVRRGPLPSRNPNSRPRLNLKPRSATNEQSESSSTTSAPSSKPKADPFGGAKPVDNTPVLKRVEEKLATKRTHAVRKDSTASSNNEASSEKKEDNPVEKKEDNSVEPVTEKLSEVKVADQEEAPENTEAEAPKDAEAAPVAEVEDEGWTKIGKGRK</sequence>
<dbReference type="PANTHER" id="PTHR23236">
    <property type="entry name" value="EUKARYOTIC TRANSLATION INITIATION FACTOR 4B/4H"/>
    <property type="match status" value="1"/>
</dbReference>
<evidence type="ECO:0000256" key="1">
    <source>
        <dbReference type="ARBA" id="ARBA00022884"/>
    </source>
</evidence>
<feature type="domain" description="RRM" evidence="4">
    <location>
        <begin position="78"/>
        <end position="153"/>
    </location>
</feature>
<keyword evidence="6" id="KW-1185">Reference proteome</keyword>
<evidence type="ECO:0000313" key="6">
    <source>
        <dbReference type="Proteomes" id="UP001212411"/>
    </source>
</evidence>
<accession>A0AAE9WDI0</accession>
<dbReference type="GeneID" id="80876612"/>
<dbReference type="AlphaFoldDB" id="A0AAE9WDI0"/>
<keyword evidence="1 2" id="KW-0694">RNA-binding</keyword>
<feature type="compositionally biased region" description="Basic and acidic residues" evidence="3">
    <location>
        <begin position="154"/>
        <end position="167"/>
    </location>
</feature>
<dbReference type="PROSITE" id="PS50102">
    <property type="entry name" value="RRM"/>
    <property type="match status" value="1"/>
</dbReference>
<reference evidence="5 6" key="1">
    <citation type="journal article" date="2023" name="G3 (Bethesda)">
        <title>A high-quality reference genome for the fission yeast Schizosaccharomyces osmophilus.</title>
        <authorList>
            <person name="Jia G.S."/>
            <person name="Zhang W.C."/>
            <person name="Liang Y."/>
            <person name="Liu X.H."/>
            <person name="Rhind N."/>
            <person name="Pidoux A."/>
            <person name="Brysch-Herzberg M."/>
            <person name="Du L.L."/>
        </authorList>
    </citation>
    <scope>NUCLEOTIDE SEQUENCE [LARGE SCALE GENOMIC DNA]</scope>
    <source>
        <strain evidence="5 6">CBS 15793</strain>
    </source>
</reference>
<keyword evidence="5" id="KW-0396">Initiation factor</keyword>
<keyword evidence="5" id="KW-0648">Protein biosynthesis</keyword>
<feature type="compositionally biased region" description="Basic and acidic residues" evidence="3">
    <location>
        <begin position="175"/>
        <end position="216"/>
    </location>
</feature>
<name>A0AAE9WDI0_9SCHI</name>
<feature type="region of interest" description="Disordered" evidence="3">
    <location>
        <begin position="154"/>
        <end position="369"/>
    </location>
</feature>
<feature type="compositionally biased region" description="Low complexity" evidence="3">
    <location>
        <begin position="217"/>
        <end position="236"/>
    </location>
</feature>
<dbReference type="Pfam" id="PF00076">
    <property type="entry name" value="RRM_1"/>
    <property type="match status" value="1"/>
</dbReference>
<proteinExistence type="predicted"/>
<dbReference type="GO" id="GO:0003743">
    <property type="term" value="F:translation initiation factor activity"/>
    <property type="evidence" value="ECO:0007669"/>
    <property type="project" value="UniProtKB-KW"/>
</dbReference>
<protein>
    <submittedName>
        <fullName evidence="5">Translation initiation factor</fullName>
    </submittedName>
</protein>
<gene>
    <name evidence="5" type="primary">sce3</name>
    <name evidence="5" type="ORF">SOMG_03132</name>
</gene>
<feature type="region of interest" description="Disordered" evidence="3">
    <location>
        <begin position="13"/>
        <end position="61"/>
    </location>
</feature>
<dbReference type="Gene3D" id="3.30.70.330">
    <property type="match status" value="1"/>
</dbReference>
<dbReference type="Proteomes" id="UP001212411">
    <property type="component" value="Chromosome 2"/>
</dbReference>
<feature type="compositionally biased region" description="Low complexity" evidence="3">
    <location>
        <begin position="245"/>
        <end position="255"/>
    </location>
</feature>
<dbReference type="GO" id="GO:0003723">
    <property type="term" value="F:RNA binding"/>
    <property type="evidence" value="ECO:0007669"/>
    <property type="project" value="UniProtKB-UniRule"/>
</dbReference>